<protein>
    <submittedName>
        <fullName evidence="2">Uncharacterized histidine-rich protein DDB_G0274557</fullName>
    </submittedName>
</protein>
<accession>M1DSG6</accession>
<dbReference type="AlphaFoldDB" id="M1DSG6"/>
<name>M1DSG6_SOLTU</name>
<reference evidence="2" key="2">
    <citation type="submission" date="2015-06" db="UniProtKB">
        <authorList>
            <consortium name="EnsemblPlants"/>
        </authorList>
    </citation>
    <scope>IDENTIFICATION</scope>
    <source>
        <strain evidence="2">DM1-3 516 R44</strain>
    </source>
</reference>
<dbReference type="EnsemblPlants" id="PGSC0003DMT400093673">
    <property type="protein sequence ID" value="PGSC0003DMT400093673"/>
    <property type="gene ID" value="PGSC0003DMG400043244"/>
</dbReference>
<dbReference type="PaxDb" id="4113-PGSC0003DMT400093673"/>
<evidence type="ECO:0000313" key="2">
    <source>
        <dbReference type="EnsemblPlants" id="PGSC0003DMT400093673"/>
    </source>
</evidence>
<evidence type="ECO:0000313" key="3">
    <source>
        <dbReference type="Proteomes" id="UP000011115"/>
    </source>
</evidence>
<organism evidence="2 3">
    <name type="scientific">Solanum tuberosum</name>
    <name type="common">Potato</name>
    <dbReference type="NCBI Taxonomy" id="4113"/>
    <lineage>
        <taxon>Eukaryota</taxon>
        <taxon>Viridiplantae</taxon>
        <taxon>Streptophyta</taxon>
        <taxon>Embryophyta</taxon>
        <taxon>Tracheophyta</taxon>
        <taxon>Spermatophyta</taxon>
        <taxon>Magnoliopsida</taxon>
        <taxon>eudicotyledons</taxon>
        <taxon>Gunneridae</taxon>
        <taxon>Pentapetalae</taxon>
        <taxon>asterids</taxon>
        <taxon>lamiids</taxon>
        <taxon>Solanales</taxon>
        <taxon>Solanaceae</taxon>
        <taxon>Solanoideae</taxon>
        <taxon>Solaneae</taxon>
        <taxon>Solanum</taxon>
    </lineage>
</organism>
<keyword evidence="3" id="KW-1185">Reference proteome</keyword>
<proteinExistence type="predicted"/>
<dbReference type="InParanoid" id="M1DSG6"/>
<dbReference type="Gramene" id="PGSC0003DMT400093673">
    <property type="protein sequence ID" value="PGSC0003DMT400093673"/>
    <property type="gene ID" value="PGSC0003DMG400043244"/>
</dbReference>
<reference evidence="3" key="1">
    <citation type="journal article" date="2011" name="Nature">
        <title>Genome sequence and analysis of the tuber crop potato.</title>
        <authorList>
            <consortium name="The Potato Genome Sequencing Consortium"/>
        </authorList>
    </citation>
    <scope>NUCLEOTIDE SEQUENCE [LARGE SCALE GENOMIC DNA]</scope>
    <source>
        <strain evidence="3">cv. DM1-3 516 R44</strain>
    </source>
</reference>
<feature type="region of interest" description="Disordered" evidence="1">
    <location>
        <begin position="20"/>
        <end position="102"/>
    </location>
</feature>
<feature type="compositionally biased region" description="Basic and acidic residues" evidence="1">
    <location>
        <begin position="81"/>
        <end position="91"/>
    </location>
</feature>
<dbReference type="HOGENOM" id="CLU_061073_0_0_1"/>
<dbReference type="Proteomes" id="UP000011115">
    <property type="component" value="Unassembled WGS sequence"/>
</dbReference>
<sequence length="383" mass="41927">MPSIASDTCDYDMGDYDCDDEGYGCEDDGDYGGYDNSHDQEPNGNESYYSGGEYEENGEHSSYGEDGEEPSCGSSYGDEGAGERSYSHSESEDGSYDDAGTCYTSHSQDEGKVTYNTLLCKKYEEHAPKACEDSYSYSCTNPYPSRSSVCGYTNSSQSHPRGRRKCATLRSKDTISYTSHGNEHLLGYVNQGRYEDSYVGINMMNGGTQVPAKEPTVEGVMDALMGCPNIQGKEDLSCERQGTLAKPRTFTIANEQSVNVSLSLTESIDSLPYKDNVLVENVDTLVDPIDDRIDFSSKIDLCPPSVDTYALNANSLFCNDCVDQPVCECSLLVEGSCNVIKKPQFGGTNDNVDHLNRSDSLSMSCVDDPITPRDYPLDVTRCT</sequence>
<feature type="compositionally biased region" description="Low complexity" evidence="1">
    <location>
        <begin position="43"/>
        <end position="52"/>
    </location>
</feature>
<feature type="compositionally biased region" description="Acidic residues" evidence="1">
    <location>
        <begin position="20"/>
        <end position="30"/>
    </location>
</feature>
<evidence type="ECO:0000256" key="1">
    <source>
        <dbReference type="SAM" id="MobiDB-lite"/>
    </source>
</evidence>